<dbReference type="Proteomes" id="UP001569963">
    <property type="component" value="Unassembled WGS sequence"/>
</dbReference>
<evidence type="ECO:0000313" key="3">
    <source>
        <dbReference type="Proteomes" id="UP001569963"/>
    </source>
</evidence>
<protein>
    <recommendedName>
        <fullName evidence="4">PH domain-containing protein</fullName>
    </recommendedName>
</protein>
<keyword evidence="1" id="KW-1133">Transmembrane helix</keyword>
<feature type="transmembrane region" description="Helical" evidence="1">
    <location>
        <begin position="45"/>
        <end position="65"/>
    </location>
</feature>
<evidence type="ECO:0008006" key="4">
    <source>
        <dbReference type="Google" id="ProtNLM"/>
    </source>
</evidence>
<evidence type="ECO:0000256" key="1">
    <source>
        <dbReference type="SAM" id="Phobius"/>
    </source>
</evidence>
<keyword evidence="1" id="KW-0812">Transmembrane</keyword>
<evidence type="ECO:0000313" key="2">
    <source>
        <dbReference type="EMBL" id="MFA1544519.1"/>
    </source>
</evidence>
<dbReference type="RefSeq" id="WP_371955057.1">
    <property type="nucleotide sequence ID" value="NZ_JAXCEI010000032.1"/>
</dbReference>
<sequence length="183" mass="19939">MEVIGMKPGEVYEVRYGPTLKNTVLMISSLVLALGCLLPEVPLHIRVPGILLFGTGVVIFLAMTFSRQVAFRVDAEGILVAGGPFRYRASLLSVPWTDVKAVVLWRQHAAQNIPYVGVLRHEDRPADKPVGKAGRLLYGAVAGHVPAEVAKASRQVNGWRLDRDRLAAAVAHFAPDVQIIDLD</sequence>
<name>A0ABV4QPQ3_9ACTN</name>
<proteinExistence type="predicted"/>
<reference evidence="2 3" key="1">
    <citation type="submission" date="2023-11" db="EMBL/GenBank/DDBJ databases">
        <title>Actinomadura monticuli sp. nov., isolated from volcanic ash.</title>
        <authorList>
            <person name="Lee S.D."/>
            <person name="Yang H."/>
            <person name="Kim I.S."/>
        </authorList>
    </citation>
    <scope>NUCLEOTIDE SEQUENCE [LARGE SCALE GENOMIC DNA]</scope>
    <source>
        <strain evidence="2 3">DLS-62</strain>
    </source>
</reference>
<keyword evidence="1" id="KW-0472">Membrane</keyword>
<keyword evidence="3" id="KW-1185">Reference proteome</keyword>
<organism evidence="2 3">
    <name type="scientific">Actinomadura monticuli</name>
    <dbReference type="NCBI Taxonomy" id="3097367"/>
    <lineage>
        <taxon>Bacteria</taxon>
        <taxon>Bacillati</taxon>
        <taxon>Actinomycetota</taxon>
        <taxon>Actinomycetes</taxon>
        <taxon>Streptosporangiales</taxon>
        <taxon>Thermomonosporaceae</taxon>
        <taxon>Actinomadura</taxon>
    </lineage>
</organism>
<gene>
    <name evidence="2" type="ORF">SM611_36815</name>
</gene>
<comment type="caution">
    <text evidence="2">The sequence shown here is derived from an EMBL/GenBank/DDBJ whole genome shotgun (WGS) entry which is preliminary data.</text>
</comment>
<dbReference type="EMBL" id="JAXCEI010000032">
    <property type="protein sequence ID" value="MFA1544519.1"/>
    <property type="molecule type" value="Genomic_DNA"/>
</dbReference>
<accession>A0ABV4QPQ3</accession>